<dbReference type="InterPro" id="IPR009057">
    <property type="entry name" value="Homeodomain-like_sf"/>
</dbReference>
<dbReference type="SUPFAM" id="SSF46689">
    <property type="entry name" value="Homeodomain-like"/>
    <property type="match status" value="1"/>
</dbReference>
<evidence type="ECO:0000256" key="2">
    <source>
        <dbReference type="ARBA" id="ARBA00023125"/>
    </source>
</evidence>
<dbReference type="Proteomes" id="UP000272474">
    <property type="component" value="Unassembled WGS sequence"/>
</dbReference>
<evidence type="ECO:0000259" key="5">
    <source>
        <dbReference type="PROSITE" id="PS50977"/>
    </source>
</evidence>
<dbReference type="InterPro" id="IPR036271">
    <property type="entry name" value="Tet_transcr_reg_TetR-rel_C_sf"/>
</dbReference>
<evidence type="ECO:0000313" key="6">
    <source>
        <dbReference type="EMBL" id="RKN45773.1"/>
    </source>
</evidence>
<organism evidence="6 7">
    <name type="scientific">Streptomyces hoynatensis</name>
    <dbReference type="NCBI Taxonomy" id="1141874"/>
    <lineage>
        <taxon>Bacteria</taxon>
        <taxon>Bacillati</taxon>
        <taxon>Actinomycetota</taxon>
        <taxon>Actinomycetes</taxon>
        <taxon>Kitasatosporales</taxon>
        <taxon>Streptomycetaceae</taxon>
        <taxon>Streptomyces</taxon>
    </lineage>
</organism>
<evidence type="ECO:0000256" key="3">
    <source>
        <dbReference type="ARBA" id="ARBA00023163"/>
    </source>
</evidence>
<dbReference type="EMBL" id="RBAL01000002">
    <property type="protein sequence ID" value="RKN45773.1"/>
    <property type="molecule type" value="Genomic_DNA"/>
</dbReference>
<dbReference type="PANTHER" id="PTHR30055:SF234">
    <property type="entry name" value="HTH-TYPE TRANSCRIPTIONAL REGULATOR BETI"/>
    <property type="match status" value="1"/>
</dbReference>
<dbReference type="Pfam" id="PF00440">
    <property type="entry name" value="TetR_N"/>
    <property type="match status" value="1"/>
</dbReference>
<dbReference type="AlphaFoldDB" id="A0A3A9ZC06"/>
<protein>
    <submittedName>
        <fullName evidence="6">TetR family transcriptional regulator</fullName>
    </submittedName>
</protein>
<evidence type="ECO:0000313" key="7">
    <source>
        <dbReference type="Proteomes" id="UP000272474"/>
    </source>
</evidence>
<keyword evidence="3" id="KW-0804">Transcription</keyword>
<proteinExistence type="predicted"/>
<accession>A0A3A9ZC06</accession>
<dbReference type="Gene3D" id="1.10.10.60">
    <property type="entry name" value="Homeodomain-like"/>
    <property type="match status" value="1"/>
</dbReference>
<evidence type="ECO:0000256" key="4">
    <source>
        <dbReference type="PROSITE-ProRule" id="PRU00335"/>
    </source>
</evidence>
<name>A0A3A9ZC06_9ACTN</name>
<dbReference type="SUPFAM" id="SSF48498">
    <property type="entry name" value="Tetracyclin repressor-like, C-terminal domain"/>
    <property type="match status" value="1"/>
</dbReference>
<dbReference type="OrthoDB" id="4371863at2"/>
<dbReference type="InterPro" id="IPR050109">
    <property type="entry name" value="HTH-type_TetR-like_transc_reg"/>
</dbReference>
<keyword evidence="2 4" id="KW-0238">DNA-binding</keyword>
<keyword evidence="7" id="KW-1185">Reference proteome</keyword>
<reference evidence="6 7" key="1">
    <citation type="journal article" date="2014" name="Int. J. Syst. Evol. Microbiol.">
        <title>Streptomyces hoynatensis sp. nov., isolated from deep marine sediment.</title>
        <authorList>
            <person name="Veyisoglu A."/>
            <person name="Sahin N."/>
        </authorList>
    </citation>
    <scope>NUCLEOTIDE SEQUENCE [LARGE SCALE GENOMIC DNA]</scope>
    <source>
        <strain evidence="6 7">KCTC 29097</strain>
    </source>
</reference>
<dbReference type="RefSeq" id="WP_120675811.1">
    <property type="nucleotide sequence ID" value="NZ_RBAL01000002.1"/>
</dbReference>
<evidence type="ECO:0000256" key="1">
    <source>
        <dbReference type="ARBA" id="ARBA00023015"/>
    </source>
</evidence>
<dbReference type="GO" id="GO:0000976">
    <property type="term" value="F:transcription cis-regulatory region binding"/>
    <property type="evidence" value="ECO:0007669"/>
    <property type="project" value="TreeGrafter"/>
</dbReference>
<gene>
    <name evidence="6" type="ORF">D7294_04775</name>
</gene>
<sequence length="203" mass="21199">MPTRKYEQRLRAEAAEATRRRILDAVYAALRAAPAASLGIDRVARLARVARPTVYQVFGSRAGLFEAAGADLMSRGGFAEALGAAAGADARAALRATIRAVAGAYAPHHGVLRALHAMARLDPAAGAWSRDLEEDRAAGMARLAARLAAQGALRAEVAEAEAADLLCLFTAFESFDRLYAGRGLPAGRVADTLTAAAERALCG</sequence>
<comment type="caution">
    <text evidence="6">The sequence shown here is derived from an EMBL/GenBank/DDBJ whole genome shotgun (WGS) entry which is preliminary data.</text>
</comment>
<keyword evidence="1" id="KW-0805">Transcription regulation</keyword>
<feature type="domain" description="HTH tetR-type" evidence="5">
    <location>
        <begin position="16"/>
        <end position="76"/>
    </location>
</feature>
<dbReference type="GO" id="GO:0003700">
    <property type="term" value="F:DNA-binding transcription factor activity"/>
    <property type="evidence" value="ECO:0007669"/>
    <property type="project" value="TreeGrafter"/>
</dbReference>
<dbReference type="InterPro" id="IPR001647">
    <property type="entry name" value="HTH_TetR"/>
</dbReference>
<dbReference type="PROSITE" id="PS50977">
    <property type="entry name" value="HTH_TETR_2"/>
    <property type="match status" value="1"/>
</dbReference>
<feature type="DNA-binding region" description="H-T-H motif" evidence="4">
    <location>
        <begin position="39"/>
        <end position="58"/>
    </location>
</feature>
<dbReference type="PANTHER" id="PTHR30055">
    <property type="entry name" value="HTH-TYPE TRANSCRIPTIONAL REGULATOR RUTR"/>
    <property type="match status" value="1"/>
</dbReference>
<dbReference type="Gene3D" id="1.10.357.10">
    <property type="entry name" value="Tetracycline Repressor, domain 2"/>
    <property type="match status" value="1"/>
</dbReference>